<name>A0ABQ3LBH7_9SPHN</name>
<accession>A0ABQ3LBH7</accession>
<organism evidence="1 2">
    <name type="scientific">Sphingomonas glacialis</name>
    <dbReference type="NCBI Taxonomy" id="658225"/>
    <lineage>
        <taxon>Bacteria</taxon>
        <taxon>Pseudomonadati</taxon>
        <taxon>Pseudomonadota</taxon>
        <taxon>Alphaproteobacteria</taxon>
        <taxon>Sphingomonadales</taxon>
        <taxon>Sphingomonadaceae</taxon>
        <taxon>Sphingomonas</taxon>
    </lineage>
</organism>
<sequence length="74" mass="8002">MKDSCYIVLSEYGIERMTKRQGSLKRNEVAVKVNLSIADSVFAEPAISAAIVIPASAVIHPDIEVTVEDQEPSA</sequence>
<reference evidence="2" key="1">
    <citation type="journal article" date="2019" name="Int. J. Syst. Evol. Microbiol.">
        <title>The Global Catalogue of Microorganisms (GCM) 10K type strain sequencing project: providing services to taxonomists for standard genome sequencing and annotation.</title>
        <authorList>
            <consortium name="The Broad Institute Genomics Platform"/>
            <consortium name="The Broad Institute Genome Sequencing Center for Infectious Disease"/>
            <person name="Wu L."/>
            <person name="Ma J."/>
        </authorList>
    </citation>
    <scope>NUCLEOTIDE SEQUENCE [LARGE SCALE GENOMIC DNA]</scope>
    <source>
        <strain evidence="2">CGMCC 1.8957</strain>
    </source>
</reference>
<keyword evidence="2" id="KW-1185">Reference proteome</keyword>
<dbReference type="Proteomes" id="UP000652430">
    <property type="component" value="Unassembled WGS sequence"/>
</dbReference>
<dbReference type="EMBL" id="BNAQ01000001">
    <property type="protein sequence ID" value="GHH09207.1"/>
    <property type="molecule type" value="Genomic_DNA"/>
</dbReference>
<comment type="caution">
    <text evidence="1">The sequence shown here is derived from an EMBL/GenBank/DDBJ whole genome shotgun (WGS) entry which is preliminary data.</text>
</comment>
<evidence type="ECO:0000313" key="2">
    <source>
        <dbReference type="Proteomes" id="UP000652430"/>
    </source>
</evidence>
<gene>
    <name evidence="1" type="ORF">GCM10008023_05560</name>
</gene>
<proteinExistence type="predicted"/>
<evidence type="ECO:0000313" key="1">
    <source>
        <dbReference type="EMBL" id="GHH09207.1"/>
    </source>
</evidence>
<protein>
    <submittedName>
        <fullName evidence="1">Uncharacterized protein</fullName>
    </submittedName>
</protein>